<feature type="domain" description="Cytochrome c" evidence="5">
    <location>
        <begin position="52"/>
        <end position="150"/>
    </location>
</feature>
<keyword evidence="7" id="KW-1185">Reference proteome</keyword>
<proteinExistence type="predicted"/>
<evidence type="ECO:0000256" key="3">
    <source>
        <dbReference type="ARBA" id="ARBA00023004"/>
    </source>
</evidence>
<dbReference type="EMBL" id="JAJAQI010000055">
    <property type="protein sequence ID" value="MCB4824860.1"/>
    <property type="molecule type" value="Genomic_DNA"/>
</dbReference>
<keyword evidence="3 4" id="KW-0408">Iron</keyword>
<protein>
    <submittedName>
        <fullName evidence="6">Cytochrome c</fullName>
    </submittedName>
</protein>
<organism evidence="6 7">
    <name type="scientific">Roseicella aerolata</name>
    <dbReference type="NCBI Taxonomy" id="2883479"/>
    <lineage>
        <taxon>Bacteria</taxon>
        <taxon>Pseudomonadati</taxon>
        <taxon>Pseudomonadota</taxon>
        <taxon>Alphaproteobacteria</taxon>
        <taxon>Acetobacterales</taxon>
        <taxon>Roseomonadaceae</taxon>
        <taxon>Roseicella</taxon>
    </lineage>
</organism>
<dbReference type="PROSITE" id="PS51007">
    <property type="entry name" value="CYTC"/>
    <property type="match status" value="1"/>
</dbReference>
<gene>
    <name evidence="6" type="ORF">LHA35_24315</name>
</gene>
<evidence type="ECO:0000313" key="7">
    <source>
        <dbReference type="Proteomes" id="UP001139311"/>
    </source>
</evidence>
<comment type="caution">
    <text evidence="6">The sequence shown here is derived from an EMBL/GenBank/DDBJ whole genome shotgun (WGS) entry which is preliminary data.</text>
</comment>
<evidence type="ECO:0000259" key="5">
    <source>
        <dbReference type="PROSITE" id="PS51007"/>
    </source>
</evidence>
<sequence>MTRRGPGPWRRRPALLAVFIILFAAAMGGAALLSRHGRSGPISTAIDPGDPVQVAVGRRIYGEQCARCHGANLEGQPDWQSRGPDGRLPAPPHDASGHTWHHADGVLFRITRDGTAVVVGGGYESDMPGFGSVLSDAEIRAVLAFIKSTWPERERDFQERQSRSEREAAR</sequence>
<dbReference type="Pfam" id="PF00034">
    <property type="entry name" value="Cytochrom_C"/>
    <property type="match status" value="1"/>
</dbReference>
<keyword evidence="1 4" id="KW-0349">Heme</keyword>
<dbReference type="PANTHER" id="PTHR35008:SF4">
    <property type="entry name" value="BLL4482 PROTEIN"/>
    <property type="match status" value="1"/>
</dbReference>
<keyword evidence="2 4" id="KW-0479">Metal-binding</keyword>
<dbReference type="GO" id="GO:0046872">
    <property type="term" value="F:metal ion binding"/>
    <property type="evidence" value="ECO:0007669"/>
    <property type="project" value="UniProtKB-KW"/>
</dbReference>
<evidence type="ECO:0000256" key="1">
    <source>
        <dbReference type="ARBA" id="ARBA00022617"/>
    </source>
</evidence>
<dbReference type="InterPro" id="IPR009056">
    <property type="entry name" value="Cyt_c-like_dom"/>
</dbReference>
<dbReference type="Proteomes" id="UP001139311">
    <property type="component" value="Unassembled WGS sequence"/>
</dbReference>
<dbReference type="GO" id="GO:0009055">
    <property type="term" value="F:electron transfer activity"/>
    <property type="evidence" value="ECO:0007669"/>
    <property type="project" value="InterPro"/>
</dbReference>
<name>A0A9X1LD43_9PROT</name>
<dbReference type="AlphaFoldDB" id="A0A9X1LD43"/>
<dbReference type="InterPro" id="IPR036909">
    <property type="entry name" value="Cyt_c-like_dom_sf"/>
</dbReference>
<accession>A0A9X1LD43</accession>
<evidence type="ECO:0000256" key="2">
    <source>
        <dbReference type="ARBA" id="ARBA00022723"/>
    </source>
</evidence>
<dbReference type="InterPro" id="IPR051459">
    <property type="entry name" value="Cytochrome_c-type_DH"/>
</dbReference>
<dbReference type="RefSeq" id="WP_226613407.1">
    <property type="nucleotide sequence ID" value="NZ_JAJAQI010000055.1"/>
</dbReference>
<dbReference type="Gene3D" id="1.10.760.10">
    <property type="entry name" value="Cytochrome c-like domain"/>
    <property type="match status" value="1"/>
</dbReference>
<dbReference type="GO" id="GO:0020037">
    <property type="term" value="F:heme binding"/>
    <property type="evidence" value="ECO:0007669"/>
    <property type="project" value="InterPro"/>
</dbReference>
<evidence type="ECO:0000256" key="4">
    <source>
        <dbReference type="PROSITE-ProRule" id="PRU00433"/>
    </source>
</evidence>
<dbReference type="PANTHER" id="PTHR35008">
    <property type="entry name" value="BLL4482 PROTEIN-RELATED"/>
    <property type="match status" value="1"/>
</dbReference>
<evidence type="ECO:0000313" key="6">
    <source>
        <dbReference type="EMBL" id="MCB4824860.1"/>
    </source>
</evidence>
<dbReference type="SUPFAM" id="SSF46626">
    <property type="entry name" value="Cytochrome c"/>
    <property type="match status" value="1"/>
</dbReference>
<reference evidence="6" key="1">
    <citation type="submission" date="2021-10" db="EMBL/GenBank/DDBJ databases">
        <title>Roseicella aerolatum sp. nov., isolated from aerosols of e-waste dismantling site.</title>
        <authorList>
            <person name="Qin T."/>
        </authorList>
    </citation>
    <scope>NUCLEOTIDE SEQUENCE</scope>
    <source>
        <strain evidence="6">GB24</strain>
    </source>
</reference>